<dbReference type="Proteomes" id="UP001431199">
    <property type="component" value="Unassembled WGS sequence"/>
</dbReference>
<dbReference type="Pfam" id="PF00535">
    <property type="entry name" value="Glycos_transf_2"/>
    <property type="match status" value="1"/>
</dbReference>
<dbReference type="GO" id="GO:0016757">
    <property type="term" value="F:glycosyltransferase activity"/>
    <property type="evidence" value="ECO:0007669"/>
    <property type="project" value="UniProtKB-KW"/>
</dbReference>
<keyword evidence="3" id="KW-1185">Reference proteome</keyword>
<reference evidence="2" key="1">
    <citation type="submission" date="2022-09" db="EMBL/GenBank/DDBJ databases">
        <title>Eubacterium sp. LFL-14 isolated from human feces.</title>
        <authorList>
            <person name="Liu F."/>
        </authorList>
    </citation>
    <scope>NUCLEOTIDE SEQUENCE</scope>
    <source>
        <strain evidence="2">LFL-14</strain>
    </source>
</reference>
<accession>A0ABT2M2N0</accession>
<protein>
    <submittedName>
        <fullName evidence="2">Glycosyltransferase</fullName>
        <ecNumber evidence="2">2.4.-.-</ecNumber>
    </submittedName>
</protein>
<sequence>MKHSFVICAYKESPFLEECIQSLEKQTVKSTIKMVTSTPNEYIADMAKKHNIELIVNEGQGGIVQDWNFGYKQIDTPYVTIAHQDDVYFPEYTETLLKEFERSKHPLIFFTDYWELRNGEYVKENKLLKVKRIMLIPLKTRLFFNSRFVRRRILSFGSPICCPSVGYVRANLPNPIFEVGFRSNEDWQAWEKLSKLKGSFIYCKKPLVAHRIHEDSETSAIIADNKRSDEDEVMFSKFWPKFIVKILVKFYAKGQDSNNM</sequence>
<dbReference type="EMBL" id="JAODBU010000012">
    <property type="protein sequence ID" value="MCT7399725.1"/>
    <property type="molecule type" value="Genomic_DNA"/>
</dbReference>
<keyword evidence="2" id="KW-0808">Transferase</keyword>
<evidence type="ECO:0000259" key="1">
    <source>
        <dbReference type="Pfam" id="PF00535"/>
    </source>
</evidence>
<feature type="domain" description="Glycosyltransferase 2-like" evidence="1">
    <location>
        <begin position="4"/>
        <end position="134"/>
    </location>
</feature>
<organism evidence="2 3">
    <name type="scientific">Eubacterium album</name>
    <dbReference type="NCBI Taxonomy" id="2978477"/>
    <lineage>
        <taxon>Bacteria</taxon>
        <taxon>Bacillati</taxon>
        <taxon>Bacillota</taxon>
        <taxon>Clostridia</taxon>
        <taxon>Eubacteriales</taxon>
        <taxon>Eubacteriaceae</taxon>
        <taxon>Eubacterium</taxon>
    </lineage>
</organism>
<dbReference type="InterPro" id="IPR029044">
    <property type="entry name" value="Nucleotide-diphossugar_trans"/>
</dbReference>
<dbReference type="InterPro" id="IPR001173">
    <property type="entry name" value="Glyco_trans_2-like"/>
</dbReference>
<dbReference type="RefSeq" id="WP_022088902.1">
    <property type="nucleotide sequence ID" value="NZ_JAODBU010000012.1"/>
</dbReference>
<comment type="caution">
    <text evidence="2">The sequence shown here is derived from an EMBL/GenBank/DDBJ whole genome shotgun (WGS) entry which is preliminary data.</text>
</comment>
<gene>
    <name evidence="2" type="ORF">N5B56_11640</name>
</gene>
<evidence type="ECO:0000313" key="2">
    <source>
        <dbReference type="EMBL" id="MCT7399725.1"/>
    </source>
</evidence>
<dbReference type="PANTHER" id="PTHR22916:SF3">
    <property type="entry name" value="UDP-GLCNAC:BETAGAL BETA-1,3-N-ACETYLGLUCOSAMINYLTRANSFERASE-LIKE PROTEIN 1"/>
    <property type="match status" value="1"/>
</dbReference>
<keyword evidence="2" id="KW-0328">Glycosyltransferase</keyword>
<dbReference type="EC" id="2.4.-.-" evidence="2"/>
<name>A0ABT2M2N0_9FIRM</name>
<dbReference type="Gene3D" id="3.90.550.10">
    <property type="entry name" value="Spore Coat Polysaccharide Biosynthesis Protein SpsA, Chain A"/>
    <property type="match status" value="1"/>
</dbReference>
<evidence type="ECO:0000313" key="3">
    <source>
        <dbReference type="Proteomes" id="UP001431199"/>
    </source>
</evidence>
<dbReference type="PANTHER" id="PTHR22916">
    <property type="entry name" value="GLYCOSYLTRANSFERASE"/>
    <property type="match status" value="1"/>
</dbReference>
<proteinExistence type="predicted"/>
<dbReference type="SUPFAM" id="SSF53448">
    <property type="entry name" value="Nucleotide-diphospho-sugar transferases"/>
    <property type="match status" value="1"/>
</dbReference>